<keyword evidence="2" id="KW-0067">ATP-binding</keyword>
<organism evidence="4">
    <name type="scientific">marine sediment metagenome</name>
    <dbReference type="NCBI Taxonomy" id="412755"/>
    <lineage>
        <taxon>unclassified sequences</taxon>
        <taxon>metagenomes</taxon>
        <taxon>ecological metagenomes</taxon>
    </lineage>
</organism>
<dbReference type="EMBL" id="BARW01014955">
    <property type="protein sequence ID" value="GAI81987.1"/>
    <property type="molecule type" value="Genomic_DNA"/>
</dbReference>
<dbReference type="InterPro" id="IPR010488">
    <property type="entry name" value="Zeta_toxin_domain"/>
</dbReference>
<accession>X1RMN9</accession>
<dbReference type="GO" id="GO:0016301">
    <property type="term" value="F:kinase activity"/>
    <property type="evidence" value="ECO:0007669"/>
    <property type="project" value="InterPro"/>
</dbReference>
<evidence type="ECO:0000256" key="2">
    <source>
        <dbReference type="ARBA" id="ARBA00022840"/>
    </source>
</evidence>
<comment type="caution">
    <text evidence="4">The sequence shown here is derived from an EMBL/GenBank/DDBJ whole genome shotgun (WGS) entry which is preliminary data.</text>
</comment>
<feature type="domain" description="Zeta toxin" evidence="3">
    <location>
        <begin position="3"/>
        <end position="75"/>
    </location>
</feature>
<dbReference type="Pfam" id="PF06414">
    <property type="entry name" value="Zeta_toxin"/>
    <property type="match status" value="1"/>
</dbReference>
<evidence type="ECO:0000313" key="4">
    <source>
        <dbReference type="EMBL" id="GAI81987.1"/>
    </source>
</evidence>
<keyword evidence="1" id="KW-0547">Nucleotide-binding</keyword>
<proteinExistence type="predicted"/>
<dbReference type="GO" id="GO:0005524">
    <property type="term" value="F:ATP binding"/>
    <property type="evidence" value="ECO:0007669"/>
    <property type="project" value="UniProtKB-KW"/>
</dbReference>
<reference evidence="4" key="1">
    <citation type="journal article" date="2014" name="Front. Microbiol.">
        <title>High frequency of phylogenetically diverse reductive dehalogenase-homologous genes in deep subseafloor sedimentary metagenomes.</title>
        <authorList>
            <person name="Kawai M."/>
            <person name="Futagami T."/>
            <person name="Toyoda A."/>
            <person name="Takaki Y."/>
            <person name="Nishi S."/>
            <person name="Hori S."/>
            <person name="Arai W."/>
            <person name="Tsubouchi T."/>
            <person name="Morono Y."/>
            <person name="Uchiyama I."/>
            <person name="Ito T."/>
            <person name="Fujiyama A."/>
            <person name="Inagaki F."/>
            <person name="Takami H."/>
        </authorList>
    </citation>
    <scope>NUCLEOTIDE SEQUENCE</scope>
    <source>
        <strain evidence="4">Expedition CK06-06</strain>
    </source>
</reference>
<protein>
    <recommendedName>
        <fullName evidence="3">Zeta toxin domain-containing protein</fullName>
    </recommendedName>
</protein>
<sequence>GKNMEKYTSFIEFAKKKGYIIELNGIWVPLAVAKKRINERRKSYGRPVPLSVFNKAVSNIPLCFKTLQCKADYARIWENCSCDSPKVLWDKQQGWVDDQCENNKKLGWGL</sequence>
<feature type="non-terminal residue" evidence="4">
    <location>
        <position position="1"/>
    </location>
</feature>
<gene>
    <name evidence="4" type="ORF">S12H4_26374</name>
</gene>
<evidence type="ECO:0000259" key="3">
    <source>
        <dbReference type="Pfam" id="PF06414"/>
    </source>
</evidence>
<dbReference type="Gene3D" id="3.40.50.300">
    <property type="entry name" value="P-loop containing nucleotide triphosphate hydrolases"/>
    <property type="match status" value="1"/>
</dbReference>
<name>X1RMN9_9ZZZZ</name>
<evidence type="ECO:0000256" key="1">
    <source>
        <dbReference type="ARBA" id="ARBA00022741"/>
    </source>
</evidence>
<dbReference type="InterPro" id="IPR027417">
    <property type="entry name" value="P-loop_NTPase"/>
</dbReference>
<dbReference type="AlphaFoldDB" id="X1RMN9"/>